<keyword evidence="1" id="KW-0175">Coiled coil</keyword>
<feature type="transmembrane region" description="Helical" evidence="3">
    <location>
        <begin position="40"/>
        <end position="58"/>
    </location>
</feature>
<keyword evidence="5" id="KW-1185">Reference proteome</keyword>
<gene>
    <name evidence="4" type="ORF">M8330_14615</name>
</gene>
<accession>A0A9X2DBH8</accession>
<feature type="compositionally biased region" description="Low complexity" evidence="2">
    <location>
        <begin position="1"/>
        <end position="14"/>
    </location>
</feature>
<feature type="region of interest" description="Disordered" evidence="2">
    <location>
        <begin position="1"/>
        <end position="36"/>
    </location>
</feature>
<evidence type="ECO:0000256" key="2">
    <source>
        <dbReference type="SAM" id="MobiDB-lite"/>
    </source>
</evidence>
<dbReference type="Proteomes" id="UP001139485">
    <property type="component" value="Unassembled WGS sequence"/>
</dbReference>
<keyword evidence="3" id="KW-0472">Membrane</keyword>
<proteinExistence type="predicted"/>
<evidence type="ECO:0000256" key="3">
    <source>
        <dbReference type="SAM" id="Phobius"/>
    </source>
</evidence>
<evidence type="ECO:0000313" key="5">
    <source>
        <dbReference type="Proteomes" id="UP001139485"/>
    </source>
</evidence>
<keyword evidence="3" id="KW-0812">Transmembrane</keyword>
<feature type="transmembrane region" description="Helical" evidence="3">
    <location>
        <begin position="64"/>
        <end position="85"/>
    </location>
</feature>
<name>A0A9X2DBH8_9ACTN</name>
<feature type="coiled-coil region" evidence="1">
    <location>
        <begin position="85"/>
        <end position="211"/>
    </location>
</feature>
<sequence>MSTTSAPSATSVTADQGGEAQDAGTPGRSSSRRLQRSTRLTVATGLVALSALLVVGAVPTGSWLLVSAAAVASVVLGLAASRITYAELRESRREHQRDRAEQAQAYRRLAEARAEEHAARVATLNEQIAEREKALEELGTELGGAQKHVAEGVRALGVEKRRYEELQRLQRRTEVGRDEAENRAAEAIVSLAELEGEVETLRAELQQVTAAWHRAEAASRRHA</sequence>
<keyword evidence="3" id="KW-1133">Transmembrane helix</keyword>
<comment type="caution">
    <text evidence="4">The sequence shown here is derived from an EMBL/GenBank/DDBJ whole genome shotgun (WGS) entry which is preliminary data.</text>
</comment>
<evidence type="ECO:0000256" key="1">
    <source>
        <dbReference type="SAM" id="Coils"/>
    </source>
</evidence>
<dbReference type="EMBL" id="JAMOIL010000019">
    <property type="protein sequence ID" value="MCM0621524.1"/>
    <property type="molecule type" value="Genomic_DNA"/>
</dbReference>
<reference evidence="4" key="1">
    <citation type="submission" date="2022-05" db="EMBL/GenBank/DDBJ databases">
        <authorList>
            <person name="Tuo L."/>
        </authorList>
    </citation>
    <scope>NUCLEOTIDE SEQUENCE</scope>
    <source>
        <strain evidence="4">BSK12Z-4</strain>
    </source>
</reference>
<evidence type="ECO:0000313" key="4">
    <source>
        <dbReference type="EMBL" id="MCM0621524.1"/>
    </source>
</evidence>
<organism evidence="4 5">
    <name type="scientific">Nocardioides bruguierae</name>
    <dbReference type="NCBI Taxonomy" id="2945102"/>
    <lineage>
        <taxon>Bacteria</taxon>
        <taxon>Bacillati</taxon>
        <taxon>Actinomycetota</taxon>
        <taxon>Actinomycetes</taxon>
        <taxon>Propionibacteriales</taxon>
        <taxon>Nocardioidaceae</taxon>
        <taxon>Nocardioides</taxon>
    </lineage>
</organism>
<dbReference type="AlphaFoldDB" id="A0A9X2DBH8"/>
<dbReference type="RefSeq" id="WP_250827940.1">
    <property type="nucleotide sequence ID" value="NZ_JAMOIL010000019.1"/>
</dbReference>
<protein>
    <submittedName>
        <fullName evidence="4">Uncharacterized protein</fullName>
    </submittedName>
</protein>